<sequence>MAENPIPKTIGAILDGNRRWAAANGVPKLEGHRAGYHRLKEFARWAYAAGVETVLVYAFSTENWQREESEVSYLMQLLRWVLESEINEFHRDGIRVRFIGDHSRFSKELQQLMTKAEAKTQNNTKGTMCVLVSYGGRAEIVAAAKKIIQEGVAVDALDEDAFAAHLWTAGIRDPDLIIRTGGVSRLSNFLPWQGAYSELFFSETLWPDFTKEEFLAILAEYAKRERRFGK</sequence>
<dbReference type="GO" id="GO:0000287">
    <property type="term" value="F:magnesium ion binding"/>
    <property type="evidence" value="ECO:0007669"/>
    <property type="project" value="UniProtKB-UniRule"/>
</dbReference>
<dbReference type="GO" id="GO:0016094">
    <property type="term" value="P:polyprenol biosynthetic process"/>
    <property type="evidence" value="ECO:0007669"/>
    <property type="project" value="TreeGrafter"/>
</dbReference>
<dbReference type="EC" id="2.5.1.-" evidence="3"/>
<feature type="binding site" evidence="3">
    <location>
        <position position="198"/>
    </location>
    <ligand>
        <name>Mg(2+)</name>
        <dbReference type="ChEBI" id="CHEBI:18420"/>
    </ligand>
</feature>
<evidence type="ECO:0000256" key="3">
    <source>
        <dbReference type="HAMAP-Rule" id="MF_01139"/>
    </source>
</evidence>
<keyword evidence="3" id="KW-0460">Magnesium</keyword>
<dbReference type="PROSITE" id="PS01066">
    <property type="entry name" value="UPP_SYNTHASE"/>
    <property type="match status" value="1"/>
</dbReference>
<feature type="binding site" evidence="3">
    <location>
        <begin position="60"/>
        <end position="62"/>
    </location>
    <ligand>
        <name>substrate</name>
    </ligand>
</feature>
<dbReference type="InterPro" id="IPR036424">
    <property type="entry name" value="UPP_synth-like_sf"/>
</dbReference>
<comment type="cofactor">
    <cofactor evidence="3">
        <name>Mg(2+)</name>
        <dbReference type="ChEBI" id="CHEBI:18420"/>
    </cofactor>
    <text evidence="3">Binds 2 magnesium ions per subunit.</text>
</comment>
<feature type="binding site" evidence="3">
    <location>
        <position position="179"/>
    </location>
    <ligand>
        <name>substrate</name>
    </ligand>
</feature>
<reference evidence="4 5" key="1">
    <citation type="journal article" date="2016" name="Nat. Commun.">
        <title>Thousands of microbial genomes shed light on interconnected biogeochemical processes in an aquifer system.</title>
        <authorList>
            <person name="Anantharaman K."/>
            <person name="Brown C.T."/>
            <person name="Hug L.A."/>
            <person name="Sharon I."/>
            <person name="Castelle C.J."/>
            <person name="Probst A.J."/>
            <person name="Thomas B.C."/>
            <person name="Singh A."/>
            <person name="Wilkins M.J."/>
            <person name="Karaoz U."/>
            <person name="Brodie E.L."/>
            <person name="Williams K.H."/>
            <person name="Hubbard S.S."/>
            <person name="Banfield J.F."/>
        </authorList>
    </citation>
    <scope>NUCLEOTIDE SEQUENCE [LARGE SCALE GENOMIC DNA]</scope>
</reference>
<gene>
    <name evidence="4" type="ORF">A3C11_02230</name>
</gene>
<dbReference type="Proteomes" id="UP000177362">
    <property type="component" value="Unassembled WGS sequence"/>
</dbReference>
<organism evidence="4 5">
    <name type="scientific">Candidatus Sungbacteria bacterium RIFCSPHIGHO2_02_FULL_49_12</name>
    <dbReference type="NCBI Taxonomy" id="1802271"/>
    <lineage>
        <taxon>Bacteria</taxon>
        <taxon>Candidatus Sungiibacteriota</taxon>
    </lineage>
</organism>
<comment type="subunit">
    <text evidence="3">Homodimer.</text>
</comment>
<dbReference type="STRING" id="1802271.A3C11_02230"/>
<feature type="binding site" evidence="3">
    <location>
        <position position="15"/>
    </location>
    <ligand>
        <name>Mg(2+)</name>
        <dbReference type="ChEBI" id="CHEBI:18420"/>
    </ligand>
</feature>
<comment type="caution">
    <text evidence="4">The sequence shown here is derived from an EMBL/GenBank/DDBJ whole genome shotgun (WGS) entry which is preliminary data.</text>
</comment>
<dbReference type="EMBL" id="MHQJ01000046">
    <property type="protein sequence ID" value="OHA00453.1"/>
    <property type="molecule type" value="Genomic_DNA"/>
</dbReference>
<comment type="similarity">
    <text evidence="2">Belongs to the UPP synthase family. Z-FPP synthase subfamily.</text>
</comment>
<dbReference type="PANTHER" id="PTHR10291:SF43">
    <property type="entry name" value="DEHYDRODOLICHYL DIPHOSPHATE SYNTHASE COMPLEX SUBUNIT DHDDS"/>
    <property type="match status" value="1"/>
</dbReference>
<feature type="active site" description="Proton acceptor" evidence="3">
    <location>
        <position position="63"/>
    </location>
</feature>
<feature type="binding site" evidence="3">
    <location>
        <begin position="16"/>
        <end position="19"/>
    </location>
    <ligand>
        <name>substrate</name>
    </ligand>
</feature>
<dbReference type="SUPFAM" id="SSF64005">
    <property type="entry name" value="Undecaprenyl diphosphate synthase"/>
    <property type="match status" value="1"/>
</dbReference>
<keyword evidence="1 3" id="KW-0808">Transferase</keyword>
<feature type="active site" evidence="3">
    <location>
        <position position="15"/>
    </location>
</feature>
<accession>A0A1G2KLX7</accession>
<feature type="binding site" evidence="3">
    <location>
        <begin position="185"/>
        <end position="187"/>
    </location>
    <ligand>
        <name>substrate</name>
    </ligand>
</feature>
<dbReference type="GO" id="GO:0045547">
    <property type="term" value="F:ditrans,polycis-polyprenyl diphosphate synthase [(2E,6E)-farnesyl diphosphate specific] activity"/>
    <property type="evidence" value="ECO:0007669"/>
    <property type="project" value="TreeGrafter"/>
</dbReference>
<keyword evidence="3" id="KW-0479">Metal-binding</keyword>
<dbReference type="Pfam" id="PF01255">
    <property type="entry name" value="Prenyltransf"/>
    <property type="match status" value="1"/>
</dbReference>
<evidence type="ECO:0000256" key="1">
    <source>
        <dbReference type="ARBA" id="ARBA00022679"/>
    </source>
</evidence>
<dbReference type="InterPro" id="IPR001441">
    <property type="entry name" value="UPP_synth-like"/>
</dbReference>
<proteinExistence type="inferred from homology"/>
<dbReference type="HAMAP" id="MF_01139">
    <property type="entry name" value="ISPT"/>
    <property type="match status" value="1"/>
</dbReference>
<name>A0A1G2KLX7_9BACT</name>
<feature type="binding site" evidence="3">
    <location>
        <position position="66"/>
    </location>
    <ligand>
        <name>substrate</name>
    </ligand>
</feature>
<feature type="binding site" evidence="3">
    <location>
        <position position="20"/>
    </location>
    <ligand>
        <name>substrate</name>
    </ligand>
</feature>
<feature type="binding site" evidence="3">
    <location>
        <position position="64"/>
    </location>
    <ligand>
        <name>substrate</name>
    </ligand>
</feature>
<feature type="binding site" evidence="3">
    <location>
        <position position="32"/>
    </location>
    <ligand>
        <name>substrate</name>
    </ligand>
</feature>
<dbReference type="AlphaFoldDB" id="A0A1G2KLX7"/>
<evidence type="ECO:0000313" key="5">
    <source>
        <dbReference type="Proteomes" id="UP000177362"/>
    </source>
</evidence>
<dbReference type="PANTHER" id="PTHR10291">
    <property type="entry name" value="DEHYDRODOLICHYL DIPHOSPHATE SYNTHASE FAMILY MEMBER"/>
    <property type="match status" value="1"/>
</dbReference>
<dbReference type="NCBIfam" id="TIGR00055">
    <property type="entry name" value="uppS"/>
    <property type="match status" value="1"/>
</dbReference>
<dbReference type="CDD" id="cd00475">
    <property type="entry name" value="Cis_IPPS"/>
    <property type="match status" value="1"/>
</dbReference>
<comment type="function">
    <text evidence="3">Catalyzes the condensation of isopentenyl diphosphate (IPP) with allylic pyrophosphates generating different type of terpenoids.</text>
</comment>
<dbReference type="InterPro" id="IPR018520">
    <property type="entry name" value="UPP_synth-like_CS"/>
</dbReference>
<evidence type="ECO:0000313" key="4">
    <source>
        <dbReference type="EMBL" id="OHA00453.1"/>
    </source>
</evidence>
<feature type="binding site" evidence="3">
    <location>
        <position position="28"/>
    </location>
    <ligand>
        <name>substrate</name>
    </ligand>
</feature>
<dbReference type="Gene3D" id="3.40.1180.10">
    <property type="entry name" value="Decaprenyl diphosphate synthase-like"/>
    <property type="match status" value="1"/>
</dbReference>
<evidence type="ECO:0000256" key="2">
    <source>
        <dbReference type="ARBA" id="ARBA00038453"/>
    </source>
</evidence>
<protein>
    <recommendedName>
        <fullName evidence="3">Isoprenyl transferase</fullName>
        <ecNumber evidence="3">2.5.1.-</ecNumber>
    </recommendedName>
</protein>